<name>A0A5C5XZS0_9PLAN</name>
<gene>
    <name evidence="3" type="ORF">Pan14r_12300</name>
</gene>
<feature type="transmembrane region" description="Helical" evidence="2">
    <location>
        <begin position="77"/>
        <end position="99"/>
    </location>
</feature>
<evidence type="ECO:0000256" key="1">
    <source>
        <dbReference type="SAM" id="MobiDB-lite"/>
    </source>
</evidence>
<evidence type="ECO:0000313" key="4">
    <source>
        <dbReference type="Proteomes" id="UP000317238"/>
    </source>
</evidence>
<accession>A0A5C5XZS0</accession>
<dbReference type="Pfam" id="PF07332">
    <property type="entry name" value="Phage_holin_3_6"/>
    <property type="match status" value="1"/>
</dbReference>
<evidence type="ECO:0000256" key="2">
    <source>
        <dbReference type="SAM" id="Phobius"/>
    </source>
</evidence>
<keyword evidence="2" id="KW-0812">Transmembrane</keyword>
<reference evidence="3 4" key="1">
    <citation type="submission" date="2019-02" db="EMBL/GenBank/DDBJ databases">
        <title>Deep-cultivation of Planctomycetes and their phenomic and genomic characterization uncovers novel biology.</title>
        <authorList>
            <person name="Wiegand S."/>
            <person name="Jogler M."/>
            <person name="Boedeker C."/>
            <person name="Pinto D."/>
            <person name="Vollmers J."/>
            <person name="Rivas-Marin E."/>
            <person name="Kohn T."/>
            <person name="Peeters S.H."/>
            <person name="Heuer A."/>
            <person name="Rast P."/>
            <person name="Oberbeckmann S."/>
            <person name="Bunk B."/>
            <person name="Jeske O."/>
            <person name="Meyerdierks A."/>
            <person name="Storesund J.E."/>
            <person name="Kallscheuer N."/>
            <person name="Luecker S."/>
            <person name="Lage O.M."/>
            <person name="Pohl T."/>
            <person name="Merkel B.J."/>
            <person name="Hornburger P."/>
            <person name="Mueller R.-W."/>
            <person name="Bruemmer F."/>
            <person name="Labrenz M."/>
            <person name="Spormann A.M."/>
            <person name="Op Den Camp H."/>
            <person name="Overmann J."/>
            <person name="Amann R."/>
            <person name="Jetten M.S.M."/>
            <person name="Mascher T."/>
            <person name="Medema M.H."/>
            <person name="Devos D.P."/>
            <person name="Kaster A.-K."/>
            <person name="Ovreas L."/>
            <person name="Rohde M."/>
            <person name="Galperin M.Y."/>
            <person name="Jogler C."/>
        </authorList>
    </citation>
    <scope>NUCLEOTIDE SEQUENCE [LARGE SCALE GENOMIC DNA]</scope>
    <source>
        <strain evidence="3 4">Pan14r</strain>
    </source>
</reference>
<keyword evidence="2" id="KW-1133">Transmembrane helix</keyword>
<keyword evidence="2" id="KW-0472">Membrane</keyword>
<feature type="transmembrane region" description="Helical" evidence="2">
    <location>
        <begin position="39"/>
        <end position="65"/>
    </location>
</feature>
<protein>
    <recommendedName>
        <fullName evidence="5">Phage holin family protein</fullName>
    </recommendedName>
</protein>
<evidence type="ECO:0000313" key="3">
    <source>
        <dbReference type="EMBL" id="TWT68946.1"/>
    </source>
</evidence>
<dbReference type="AlphaFoldDB" id="A0A5C5XZS0"/>
<dbReference type="OrthoDB" id="286918at2"/>
<comment type="caution">
    <text evidence="3">The sequence shown here is derived from an EMBL/GenBank/DDBJ whole genome shotgun (WGS) entry which is preliminary data.</text>
</comment>
<organism evidence="3 4">
    <name type="scientific">Crateriforma conspicua</name>
    <dbReference type="NCBI Taxonomy" id="2527996"/>
    <lineage>
        <taxon>Bacteria</taxon>
        <taxon>Pseudomonadati</taxon>
        <taxon>Planctomycetota</taxon>
        <taxon>Planctomycetia</taxon>
        <taxon>Planctomycetales</taxon>
        <taxon>Planctomycetaceae</taxon>
        <taxon>Crateriforma</taxon>
    </lineage>
</organism>
<dbReference type="InterPro" id="IPR009937">
    <property type="entry name" value="Phage_holin_3_6"/>
</dbReference>
<dbReference type="EMBL" id="SJPL01000001">
    <property type="protein sequence ID" value="TWT68946.1"/>
    <property type="molecule type" value="Genomic_DNA"/>
</dbReference>
<sequence length="187" mass="20092">MTKTTPIRRVLRDILDLFELQIQLFSVDAQAAQRKATKAAALSITALALGGATLTVFIMSLGFVLHELSGLSTGASLLIVSVLMFAIVGGLLALAASAVGKVGEALGQSQSEMAENFRWLKATLVAPDSSPRNVFRDESFPRHKEPPTDFDPRHHDVDPSYVTTTSPTPGDAPFPVDPTTTTPLHRR</sequence>
<dbReference type="RefSeq" id="WP_145298158.1">
    <property type="nucleotide sequence ID" value="NZ_CP036319.1"/>
</dbReference>
<feature type="compositionally biased region" description="Basic and acidic residues" evidence="1">
    <location>
        <begin position="134"/>
        <end position="158"/>
    </location>
</feature>
<feature type="region of interest" description="Disordered" evidence="1">
    <location>
        <begin position="132"/>
        <end position="187"/>
    </location>
</feature>
<evidence type="ECO:0008006" key="5">
    <source>
        <dbReference type="Google" id="ProtNLM"/>
    </source>
</evidence>
<proteinExistence type="predicted"/>
<dbReference type="Proteomes" id="UP000317238">
    <property type="component" value="Unassembled WGS sequence"/>
</dbReference>
<keyword evidence="4" id="KW-1185">Reference proteome</keyword>
<feature type="compositionally biased region" description="Polar residues" evidence="1">
    <location>
        <begin position="178"/>
        <end position="187"/>
    </location>
</feature>